<dbReference type="PANTHER" id="PTHR31291">
    <property type="entry name" value="ALPHA-KETOGLUTARATE-DEPENDENT DIOXYGENASE FTO"/>
    <property type="match status" value="1"/>
</dbReference>
<dbReference type="GO" id="GO:0035515">
    <property type="term" value="F:oxidative RNA demethylase activity"/>
    <property type="evidence" value="ECO:0007669"/>
    <property type="project" value="InterPro"/>
</dbReference>
<dbReference type="RefSeq" id="XP_014148728.1">
    <property type="nucleotide sequence ID" value="XM_014293253.1"/>
</dbReference>
<dbReference type="Pfam" id="PF12933">
    <property type="entry name" value="FTO_NTD"/>
    <property type="match status" value="1"/>
</dbReference>
<dbReference type="GO" id="GO:0042245">
    <property type="term" value="P:RNA repair"/>
    <property type="evidence" value="ECO:0007669"/>
    <property type="project" value="InterPro"/>
</dbReference>
<evidence type="ECO:0000259" key="2">
    <source>
        <dbReference type="SMART" id="SM01223"/>
    </source>
</evidence>
<accession>A0A0L0FEB2</accession>
<dbReference type="InterPro" id="IPR032868">
    <property type="entry name" value="FTO"/>
</dbReference>
<dbReference type="OrthoDB" id="46257at2759"/>
<sequence length="211" mass="23353">MTYHYQRLRIFALPWDDDGTGVYQADTAKCESGRPVSNLLALKQLNSTLTTNATELLLQYHKEGGDKHNQQIAQKGVVPRGSCKYSVSLINYMFCEKDSKVPLKNEAVYGMGPTSVSWHADSSLQNYSTIAVYQITGNGPIAGSQNQTKRSSKTSDTTKGSEDDWSVAMRVVADDVTPAVACRLKSGETYYMMDDFNHHHHHAGMQHSNGT</sequence>
<dbReference type="STRING" id="667725.A0A0L0FEB2"/>
<dbReference type="Gene3D" id="2.60.120.590">
    <property type="entry name" value="Alpha-ketoglutarate-dependent dioxygenase AlkB-like"/>
    <property type="match status" value="1"/>
</dbReference>
<dbReference type="AlphaFoldDB" id="A0A0L0FEB2"/>
<reference evidence="3 4" key="1">
    <citation type="submission" date="2011-02" db="EMBL/GenBank/DDBJ databases">
        <title>The Genome Sequence of Sphaeroforma arctica JP610.</title>
        <authorList>
            <consortium name="The Broad Institute Genome Sequencing Platform"/>
            <person name="Russ C."/>
            <person name="Cuomo C."/>
            <person name="Young S.K."/>
            <person name="Zeng Q."/>
            <person name="Gargeya S."/>
            <person name="Alvarado L."/>
            <person name="Berlin A."/>
            <person name="Chapman S.B."/>
            <person name="Chen Z."/>
            <person name="Freedman E."/>
            <person name="Gellesch M."/>
            <person name="Goldberg J."/>
            <person name="Griggs A."/>
            <person name="Gujja S."/>
            <person name="Heilman E."/>
            <person name="Heiman D."/>
            <person name="Howarth C."/>
            <person name="Mehta T."/>
            <person name="Neiman D."/>
            <person name="Pearson M."/>
            <person name="Roberts A."/>
            <person name="Saif S."/>
            <person name="Shea T."/>
            <person name="Shenoy N."/>
            <person name="Sisk P."/>
            <person name="Stolte C."/>
            <person name="Sykes S."/>
            <person name="White J."/>
            <person name="Yandava C."/>
            <person name="Burger G."/>
            <person name="Gray M.W."/>
            <person name="Holland P.W.H."/>
            <person name="King N."/>
            <person name="Lang F.B.F."/>
            <person name="Roger A.J."/>
            <person name="Ruiz-Trillo I."/>
            <person name="Haas B."/>
            <person name="Nusbaum C."/>
            <person name="Birren B."/>
        </authorList>
    </citation>
    <scope>NUCLEOTIDE SEQUENCE [LARGE SCALE GENOMIC DNA]</scope>
    <source>
        <strain evidence="3 4">JP610</strain>
    </source>
</reference>
<proteinExistence type="predicted"/>
<evidence type="ECO:0000313" key="4">
    <source>
        <dbReference type="Proteomes" id="UP000054560"/>
    </source>
</evidence>
<dbReference type="InterPro" id="IPR024367">
    <property type="entry name" value="FTO_cat_dom"/>
</dbReference>
<dbReference type="GeneID" id="25913138"/>
<protein>
    <recommendedName>
        <fullName evidence="2">Alpha-ketoglutarate-dependent dioxygenase FTO catalytic domain-containing protein</fullName>
    </recommendedName>
</protein>
<feature type="region of interest" description="Disordered" evidence="1">
    <location>
        <begin position="141"/>
        <end position="162"/>
    </location>
</feature>
<dbReference type="GO" id="GO:0035516">
    <property type="term" value="F:broad specificity oxidative DNA demethylase activity"/>
    <property type="evidence" value="ECO:0007669"/>
    <property type="project" value="InterPro"/>
</dbReference>
<name>A0A0L0FEB2_9EUKA</name>
<dbReference type="EMBL" id="KQ244053">
    <property type="protein sequence ID" value="KNC74826.1"/>
    <property type="molecule type" value="Genomic_DNA"/>
</dbReference>
<dbReference type="InterPro" id="IPR037151">
    <property type="entry name" value="AlkB-like_sf"/>
</dbReference>
<evidence type="ECO:0000256" key="1">
    <source>
        <dbReference type="SAM" id="MobiDB-lite"/>
    </source>
</evidence>
<dbReference type="SMART" id="SM01223">
    <property type="entry name" value="FTO_NTD"/>
    <property type="match status" value="1"/>
</dbReference>
<dbReference type="GO" id="GO:0040014">
    <property type="term" value="P:regulation of multicellular organism growth"/>
    <property type="evidence" value="ECO:0007669"/>
    <property type="project" value="InterPro"/>
</dbReference>
<dbReference type="PANTHER" id="PTHR31291:SF2">
    <property type="entry name" value="ALPHA-KETOGLUTARATE-DEPENDENT DIOXYGENASE FTO"/>
    <property type="match status" value="1"/>
</dbReference>
<dbReference type="GO" id="GO:0006307">
    <property type="term" value="P:DNA alkylation repair"/>
    <property type="evidence" value="ECO:0007669"/>
    <property type="project" value="InterPro"/>
</dbReference>
<organism evidence="3 4">
    <name type="scientific">Sphaeroforma arctica JP610</name>
    <dbReference type="NCBI Taxonomy" id="667725"/>
    <lineage>
        <taxon>Eukaryota</taxon>
        <taxon>Ichthyosporea</taxon>
        <taxon>Ichthyophonida</taxon>
        <taxon>Sphaeroforma</taxon>
    </lineage>
</organism>
<gene>
    <name evidence="3" type="ORF">SARC_12634</name>
</gene>
<keyword evidence="4" id="KW-1185">Reference proteome</keyword>
<evidence type="ECO:0000313" key="3">
    <source>
        <dbReference type="EMBL" id="KNC74826.1"/>
    </source>
</evidence>
<feature type="domain" description="Alpha-ketoglutarate-dependent dioxygenase FTO catalytic" evidence="2">
    <location>
        <begin position="1"/>
        <end position="208"/>
    </location>
</feature>
<dbReference type="Proteomes" id="UP000054560">
    <property type="component" value="Unassembled WGS sequence"/>
</dbReference>